<evidence type="ECO:0000259" key="4">
    <source>
        <dbReference type="PROSITE" id="PS50060"/>
    </source>
</evidence>
<comment type="caution">
    <text evidence="5">The sequence shown here is derived from an EMBL/GenBank/DDBJ whole genome shotgun (WGS) entry which is preliminary data.</text>
</comment>
<feature type="disulfide bond" evidence="2">
    <location>
        <begin position="265"/>
        <end position="277"/>
    </location>
</feature>
<evidence type="ECO:0000313" key="5">
    <source>
        <dbReference type="EMBL" id="CAG2188767.1"/>
    </source>
</evidence>
<feature type="disulfide bond" evidence="2">
    <location>
        <begin position="272"/>
        <end position="290"/>
    </location>
</feature>
<dbReference type="SMART" id="SM00137">
    <property type="entry name" value="MAM"/>
    <property type="match status" value="1"/>
</dbReference>
<gene>
    <name evidence="5" type="ORF">MEDL_4178</name>
</gene>
<protein>
    <submittedName>
        <fullName evidence="5">ALK</fullName>
        <ecNumber evidence="5">2.7.10.1</ecNumber>
    </submittedName>
</protein>
<feature type="compositionally biased region" description="Basic and acidic residues" evidence="3">
    <location>
        <begin position="113"/>
        <end position="134"/>
    </location>
</feature>
<dbReference type="PROSITE" id="PS50068">
    <property type="entry name" value="LDLRA_2"/>
    <property type="match status" value="1"/>
</dbReference>
<dbReference type="EC" id="2.7.10.1" evidence="5"/>
<feature type="region of interest" description="Disordered" evidence="3">
    <location>
        <begin position="113"/>
        <end position="141"/>
    </location>
</feature>
<dbReference type="SMART" id="SM00192">
    <property type="entry name" value="LDLa"/>
    <property type="match status" value="1"/>
</dbReference>
<keyword evidence="1 2" id="KW-1015">Disulfide bond</keyword>
<sequence length="594" mass="66307">MKNTGEGAVKQAWCTCMDGLGFSCSHVGALFWKIEYAVRNSMTGSSPTPKRSIKSGGGKENDFRWMKLRSGKTTRRTRSLNLNNLQGFHPLSPAPGTKVGEGTIAKDLKSIPEEATEEKHLDNSDNLDHPEDRGAAAPVPKAKETGDKFKLLKGRNGGFCDRLTSSSYNASNARNSSYKVELEVGGRNGNLSIGLYYPSTRQYQEIISYINISVHWRQVEDYFEPTYEIFQLVLHACVNNNISYIGLDNIDLLQLSKDGKYTKSCSVKQFSCGDNSCISIDKICDFREDCLNGQDESNITCDSLPLGAYCNFDSPDWCGWHNVKSGDLIKDDLDWKWHTGSTPTQDTGPMEDHTTGNGHYMYMHSSGGTFLETTVLESPVFDAPNEKLGQNCQVHFHYYMYGGYVSKLVLKLVPLNDDDLKPCEEKNRVILFDKFKDQGQKWHFAAVDIKNITKRFKLHFIGYIGFSKQSDIALDDISLSPSCFGGKKDFNITVTPKCMVSEWSDWTESDLKGVSYRIGNITRSSENEKCRKHGQVQYAKVYSFGSCGYHGPTGPTQFKCDSAYKSSSVKVKVISSGTLKGTQVWTVPENGTYG</sequence>
<comment type="caution">
    <text evidence="2">Lacks conserved residue(s) required for the propagation of feature annotation.</text>
</comment>
<evidence type="ECO:0000256" key="3">
    <source>
        <dbReference type="SAM" id="MobiDB-lite"/>
    </source>
</evidence>
<keyword evidence="6" id="KW-1185">Reference proteome</keyword>
<dbReference type="PANTHER" id="PTHR23282">
    <property type="entry name" value="APICAL ENDOSOMAL GLYCOPROTEIN PRECURSOR"/>
    <property type="match status" value="1"/>
</dbReference>
<reference evidence="5" key="1">
    <citation type="submission" date="2021-03" db="EMBL/GenBank/DDBJ databases">
        <authorList>
            <person name="Bekaert M."/>
        </authorList>
    </citation>
    <scope>NUCLEOTIDE SEQUENCE</scope>
</reference>
<dbReference type="Gene3D" id="2.60.120.200">
    <property type="match status" value="1"/>
</dbReference>
<evidence type="ECO:0000256" key="2">
    <source>
        <dbReference type="PROSITE-ProRule" id="PRU00124"/>
    </source>
</evidence>
<dbReference type="OrthoDB" id="6147721at2759"/>
<dbReference type="PROSITE" id="PS50060">
    <property type="entry name" value="MAM_2"/>
    <property type="match status" value="1"/>
</dbReference>
<dbReference type="GO" id="GO:0016020">
    <property type="term" value="C:membrane"/>
    <property type="evidence" value="ECO:0007669"/>
    <property type="project" value="InterPro"/>
</dbReference>
<name>A0A8S3PYK1_MYTED</name>
<dbReference type="SUPFAM" id="SSF49899">
    <property type="entry name" value="Concanavalin A-like lectins/glucanases"/>
    <property type="match status" value="1"/>
</dbReference>
<dbReference type="SUPFAM" id="SSF57424">
    <property type="entry name" value="LDL receptor-like module"/>
    <property type="match status" value="1"/>
</dbReference>
<dbReference type="CDD" id="cd00112">
    <property type="entry name" value="LDLa"/>
    <property type="match status" value="1"/>
</dbReference>
<dbReference type="PANTHER" id="PTHR23282:SF101">
    <property type="entry name" value="MAM DOMAIN-CONTAINING PROTEIN"/>
    <property type="match status" value="1"/>
</dbReference>
<dbReference type="CDD" id="cd06263">
    <property type="entry name" value="MAM"/>
    <property type="match status" value="1"/>
</dbReference>
<dbReference type="InterPro" id="IPR036055">
    <property type="entry name" value="LDL_receptor-like_sf"/>
</dbReference>
<dbReference type="Proteomes" id="UP000683360">
    <property type="component" value="Unassembled WGS sequence"/>
</dbReference>
<dbReference type="Pfam" id="PF00629">
    <property type="entry name" value="MAM"/>
    <property type="match status" value="1"/>
</dbReference>
<dbReference type="InterPro" id="IPR013320">
    <property type="entry name" value="ConA-like_dom_sf"/>
</dbReference>
<dbReference type="Gene3D" id="4.10.400.10">
    <property type="entry name" value="Low-density Lipoprotein Receptor"/>
    <property type="match status" value="1"/>
</dbReference>
<proteinExistence type="predicted"/>
<dbReference type="InterPro" id="IPR051560">
    <property type="entry name" value="MAM_domain-containing"/>
</dbReference>
<keyword evidence="5" id="KW-0808">Transferase</keyword>
<dbReference type="InterPro" id="IPR002172">
    <property type="entry name" value="LDrepeatLR_classA_rpt"/>
</dbReference>
<feature type="region of interest" description="Disordered" evidence="3">
    <location>
        <begin position="42"/>
        <end position="62"/>
    </location>
</feature>
<evidence type="ECO:0000313" key="6">
    <source>
        <dbReference type="Proteomes" id="UP000683360"/>
    </source>
</evidence>
<accession>A0A8S3PYK1</accession>
<dbReference type="GO" id="GO:0004714">
    <property type="term" value="F:transmembrane receptor protein tyrosine kinase activity"/>
    <property type="evidence" value="ECO:0007669"/>
    <property type="project" value="UniProtKB-EC"/>
</dbReference>
<dbReference type="InterPro" id="IPR000998">
    <property type="entry name" value="MAM_dom"/>
</dbReference>
<feature type="domain" description="MAM" evidence="4">
    <location>
        <begin position="308"/>
        <end position="485"/>
    </location>
</feature>
<dbReference type="EMBL" id="CAJPWZ010000274">
    <property type="protein sequence ID" value="CAG2188767.1"/>
    <property type="molecule type" value="Genomic_DNA"/>
</dbReference>
<evidence type="ECO:0000256" key="1">
    <source>
        <dbReference type="ARBA" id="ARBA00023157"/>
    </source>
</evidence>
<organism evidence="5 6">
    <name type="scientific">Mytilus edulis</name>
    <name type="common">Blue mussel</name>
    <dbReference type="NCBI Taxonomy" id="6550"/>
    <lineage>
        <taxon>Eukaryota</taxon>
        <taxon>Metazoa</taxon>
        <taxon>Spiralia</taxon>
        <taxon>Lophotrochozoa</taxon>
        <taxon>Mollusca</taxon>
        <taxon>Bivalvia</taxon>
        <taxon>Autobranchia</taxon>
        <taxon>Pteriomorphia</taxon>
        <taxon>Mytilida</taxon>
        <taxon>Mytiloidea</taxon>
        <taxon>Mytilidae</taxon>
        <taxon>Mytilinae</taxon>
        <taxon>Mytilus</taxon>
    </lineage>
</organism>
<dbReference type="Pfam" id="PF00057">
    <property type="entry name" value="Ldl_recept_a"/>
    <property type="match status" value="1"/>
</dbReference>
<dbReference type="AlphaFoldDB" id="A0A8S3PYK1"/>